<sequence>MVGEVHDNNNTDFSVTGFSACLVEMTTGNNLLGAVFGGNDTINGSDFGDTLKGCGR</sequence>
<dbReference type="AlphaFoldDB" id="A0A1G8QJ00"/>
<dbReference type="EMBL" id="FNEJ01000016">
    <property type="protein sequence ID" value="SDJ04687.1"/>
    <property type="molecule type" value="Genomic_DNA"/>
</dbReference>
<organism evidence="1 2">
    <name type="scientific">Salipiger marinus</name>
    <dbReference type="NCBI Taxonomy" id="555512"/>
    <lineage>
        <taxon>Bacteria</taxon>
        <taxon>Pseudomonadati</taxon>
        <taxon>Pseudomonadota</taxon>
        <taxon>Alphaproteobacteria</taxon>
        <taxon>Rhodobacterales</taxon>
        <taxon>Roseobacteraceae</taxon>
        <taxon>Salipiger</taxon>
    </lineage>
</organism>
<dbReference type="Proteomes" id="UP000199093">
    <property type="component" value="Unassembled WGS sequence"/>
</dbReference>
<accession>A0A1G8QJ00</accession>
<evidence type="ECO:0000313" key="2">
    <source>
        <dbReference type="Proteomes" id="UP000199093"/>
    </source>
</evidence>
<gene>
    <name evidence="1" type="ORF">SAMN04487993_101613</name>
</gene>
<protein>
    <submittedName>
        <fullName evidence="1">Uncharacterized protein</fullName>
    </submittedName>
</protein>
<name>A0A1G8QJ00_9RHOB</name>
<reference evidence="1 2" key="1">
    <citation type="submission" date="2016-10" db="EMBL/GenBank/DDBJ databases">
        <authorList>
            <person name="de Groot N.N."/>
        </authorList>
    </citation>
    <scope>NUCLEOTIDE SEQUENCE [LARGE SCALE GENOMIC DNA]</scope>
    <source>
        <strain evidence="1 2">DSM 26424</strain>
    </source>
</reference>
<keyword evidence="2" id="KW-1185">Reference proteome</keyword>
<proteinExistence type="predicted"/>
<dbReference type="STRING" id="555512.SAMN04487993_101613"/>
<evidence type="ECO:0000313" key="1">
    <source>
        <dbReference type="EMBL" id="SDJ04687.1"/>
    </source>
</evidence>